<organism evidence="1 2">
    <name type="scientific">Trichonephila clavata</name>
    <name type="common">Joro spider</name>
    <name type="synonym">Nephila clavata</name>
    <dbReference type="NCBI Taxonomy" id="2740835"/>
    <lineage>
        <taxon>Eukaryota</taxon>
        <taxon>Metazoa</taxon>
        <taxon>Ecdysozoa</taxon>
        <taxon>Arthropoda</taxon>
        <taxon>Chelicerata</taxon>
        <taxon>Arachnida</taxon>
        <taxon>Araneae</taxon>
        <taxon>Araneomorphae</taxon>
        <taxon>Entelegynae</taxon>
        <taxon>Araneoidea</taxon>
        <taxon>Nephilidae</taxon>
        <taxon>Trichonephila</taxon>
    </lineage>
</organism>
<keyword evidence="2" id="KW-1185">Reference proteome</keyword>
<proteinExistence type="predicted"/>
<accession>A0A8X6GP61</accession>
<evidence type="ECO:0000313" key="1">
    <source>
        <dbReference type="EMBL" id="GFQ86638.1"/>
    </source>
</evidence>
<comment type="caution">
    <text evidence="1">The sequence shown here is derived from an EMBL/GenBank/DDBJ whole genome shotgun (WGS) entry which is preliminary data.</text>
</comment>
<reference evidence="1" key="1">
    <citation type="submission" date="2020-07" db="EMBL/GenBank/DDBJ databases">
        <title>Multicomponent nature underlies the extraordinary mechanical properties of spider dragline silk.</title>
        <authorList>
            <person name="Kono N."/>
            <person name="Nakamura H."/>
            <person name="Mori M."/>
            <person name="Yoshida Y."/>
            <person name="Ohtoshi R."/>
            <person name="Malay A.D."/>
            <person name="Moran D.A.P."/>
            <person name="Tomita M."/>
            <person name="Numata K."/>
            <person name="Arakawa K."/>
        </authorList>
    </citation>
    <scope>NUCLEOTIDE SEQUENCE</scope>
</reference>
<name>A0A8X6GP61_TRICU</name>
<protein>
    <submittedName>
        <fullName evidence="1">Uncharacterized protein</fullName>
    </submittedName>
</protein>
<dbReference type="AlphaFoldDB" id="A0A8X6GP61"/>
<dbReference type="EMBL" id="BMAO01023089">
    <property type="protein sequence ID" value="GFQ86638.1"/>
    <property type="molecule type" value="Genomic_DNA"/>
</dbReference>
<sequence length="73" mass="8317">MASNKQENAIIYLNISFHYQNVDTILVPSDSISSSCDRRKTHTILTPFVCLRITGNISNVQSCFSHTCCYCRR</sequence>
<dbReference type="Proteomes" id="UP000887116">
    <property type="component" value="Unassembled WGS sequence"/>
</dbReference>
<gene>
    <name evidence="1" type="ORF">TNCT_540181</name>
</gene>
<evidence type="ECO:0000313" key="2">
    <source>
        <dbReference type="Proteomes" id="UP000887116"/>
    </source>
</evidence>